<sequence>MHTTEELGIALAADVLAAVEETGDEALVTEVNKIVEAASSALQEAYMAAIRAQRADAKARLFLEARLRKALAARKG</sequence>
<organism evidence="1 2">
    <name type="scientific">Albidovulum salinarum</name>
    <dbReference type="NCBI Taxonomy" id="2984153"/>
    <lineage>
        <taxon>Bacteria</taxon>
        <taxon>Pseudomonadati</taxon>
        <taxon>Pseudomonadota</taxon>
        <taxon>Alphaproteobacteria</taxon>
        <taxon>Rhodobacterales</taxon>
        <taxon>Paracoccaceae</taxon>
        <taxon>Albidovulum</taxon>
    </lineage>
</organism>
<dbReference type="EMBL" id="JAOVQO010000001">
    <property type="protein sequence ID" value="MCU9846595.1"/>
    <property type="molecule type" value="Genomic_DNA"/>
</dbReference>
<accession>A0ABT2X436</accession>
<protein>
    <submittedName>
        <fullName evidence="1">Uncharacterized protein</fullName>
    </submittedName>
</protein>
<reference evidence="1 2" key="1">
    <citation type="submission" date="2022-10" db="EMBL/GenBank/DDBJ databases">
        <title>Defluviimonas sp. nov., isolated from ocean surface sediments.</title>
        <authorList>
            <person name="He W."/>
            <person name="Wang L."/>
            <person name="Zhang D.-F."/>
        </authorList>
    </citation>
    <scope>NUCLEOTIDE SEQUENCE [LARGE SCALE GENOMIC DNA]</scope>
    <source>
        <strain evidence="1 2">WL0024</strain>
    </source>
</reference>
<evidence type="ECO:0000313" key="2">
    <source>
        <dbReference type="Proteomes" id="UP001209535"/>
    </source>
</evidence>
<dbReference type="Proteomes" id="UP001209535">
    <property type="component" value="Unassembled WGS sequence"/>
</dbReference>
<gene>
    <name evidence="1" type="ORF">OEZ60_01065</name>
</gene>
<proteinExistence type="predicted"/>
<dbReference type="RefSeq" id="WP_263332339.1">
    <property type="nucleotide sequence ID" value="NZ_JAOVQO010000001.1"/>
</dbReference>
<name>A0ABT2X436_9RHOB</name>
<evidence type="ECO:0000313" key="1">
    <source>
        <dbReference type="EMBL" id="MCU9846595.1"/>
    </source>
</evidence>
<comment type="caution">
    <text evidence="1">The sequence shown here is derived from an EMBL/GenBank/DDBJ whole genome shotgun (WGS) entry which is preliminary data.</text>
</comment>
<keyword evidence="2" id="KW-1185">Reference proteome</keyword>